<comment type="caution">
    <text evidence="1">The sequence shown here is derived from an EMBL/GenBank/DDBJ whole genome shotgun (WGS) entry which is preliminary data.</text>
</comment>
<organism evidence="1 2">
    <name type="scientific">Ceratocystis fimbriata CBS 114723</name>
    <dbReference type="NCBI Taxonomy" id="1035309"/>
    <lineage>
        <taxon>Eukaryota</taxon>
        <taxon>Fungi</taxon>
        <taxon>Dikarya</taxon>
        <taxon>Ascomycota</taxon>
        <taxon>Pezizomycotina</taxon>
        <taxon>Sordariomycetes</taxon>
        <taxon>Hypocreomycetidae</taxon>
        <taxon>Microascales</taxon>
        <taxon>Ceratocystidaceae</taxon>
        <taxon>Ceratocystis</taxon>
    </lineage>
</organism>
<name>A0A2C5WI50_9PEZI</name>
<sequence length="76" mass="8428">MTKVKSFFLFVTAGDEDGGGKATILVVEVVVVRLHNRVHAWQEMRLNYVIKTICDDLGVVSVIIKPSSAHGTLFNR</sequence>
<reference evidence="1 2" key="2">
    <citation type="journal article" date="2013" name="IMA Fungus">
        <title>IMA Genome-F 1: Ceratocystis fimbriata: Draft nuclear genome sequence for the plant pathogen, Ceratocystis fimbriata.</title>
        <authorList>
            <person name="Wilken P.M."/>
            <person name="Steenkamp E.T."/>
            <person name="Wingfield M.J."/>
            <person name="de Beer Z.W."/>
            <person name="Wingfield B.D."/>
        </authorList>
    </citation>
    <scope>NUCLEOTIDE SEQUENCE [LARGE SCALE GENOMIC DNA]</scope>
    <source>
        <strain evidence="1 2">CBS 114723</strain>
    </source>
</reference>
<protein>
    <submittedName>
        <fullName evidence="1">Uncharacterized protein</fullName>
    </submittedName>
</protein>
<dbReference type="EMBL" id="APWK03000181">
    <property type="protein sequence ID" value="PHH49648.1"/>
    <property type="molecule type" value="Genomic_DNA"/>
</dbReference>
<gene>
    <name evidence="1" type="ORF">CFIMG_007704RA00001</name>
</gene>
<dbReference type="Proteomes" id="UP000222788">
    <property type="component" value="Unassembled WGS sequence"/>
</dbReference>
<evidence type="ECO:0000313" key="2">
    <source>
        <dbReference type="Proteomes" id="UP000222788"/>
    </source>
</evidence>
<keyword evidence="2" id="KW-1185">Reference proteome</keyword>
<reference evidence="1 2" key="1">
    <citation type="journal article" date="2013" name="Fungal Biol.">
        <title>Analysis of microsatellite markers in the genome of the plant pathogen Ceratocystis fimbriata.</title>
        <authorList>
            <person name="Simpson M.C."/>
            <person name="Wilken P.M."/>
            <person name="Coetzee M.P."/>
            <person name="Wingfield M.J."/>
            <person name="Wingfield B.D."/>
        </authorList>
    </citation>
    <scope>NUCLEOTIDE SEQUENCE [LARGE SCALE GENOMIC DNA]</scope>
    <source>
        <strain evidence="1 2">CBS 114723</strain>
    </source>
</reference>
<evidence type="ECO:0000313" key="1">
    <source>
        <dbReference type="EMBL" id="PHH49648.1"/>
    </source>
</evidence>
<accession>A0A2C5WI50</accession>
<dbReference type="AlphaFoldDB" id="A0A2C5WI50"/>
<proteinExistence type="predicted"/>